<evidence type="ECO:0008006" key="3">
    <source>
        <dbReference type="Google" id="ProtNLM"/>
    </source>
</evidence>
<evidence type="ECO:0000313" key="2">
    <source>
        <dbReference type="Proteomes" id="UP001154061"/>
    </source>
</evidence>
<proteinExistence type="predicted"/>
<dbReference type="RefSeq" id="WP_277520284.1">
    <property type="nucleotide sequence ID" value="NZ_JAMQOT010000001.1"/>
</dbReference>
<evidence type="ECO:0000313" key="1">
    <source>
        <dbReference type="EMBL" id="MDF9744805.1"/>
    </source>
</evidence>
<accession>A0A9Q4KX50</accession>
<sequence length="56" mass="5854">MNVDLEPTDDSSSPFRDCPHCGDPVLFAVLTGPDTGTVEPCGCSLPPDPFEDSSGE</sequence>
<dbReference type="AlphaFoldDB" id="A0A9Q4KX50"/>
<comment type="caution">
    <text evidence="1">The sequence shown here is derived from an EMBL/GenBank/DDBJ whole genome shotgun (WGS) entry which is preliminary data.</text>
</comment>
<reference evidence="1" key="1">
    <citation type="submission" date="2022-06" db="EMBL/GenBank/DDBJ databases">
        <title>Natrinema sp. a new haloarchaeum isolate from saline soil.</title>
        <authorList>
            <person name="Strakova D."/>
            <person name="Galisteo C."/>
            <person name="Sanchez-Porro C."/>
            <person name="Ventosa A."/>
        </authorList>
    </citation>
    <scope>NUCLEOTIDE SEQUENCE</scope>
    <source>
        <strain evidence="1">S1CR25-10</strain>
    </source>
</reference>
<organism evidence="1 2">
    <name type="scientific">Natrinema salsiterrestre</name>
    <dbReference type="NCBI Taxonomy" id="2950540"/>
    <lineage>
        <taxon>Archaea</taxon>
        <taxon>Methanobacteriati</taxon>
        <taxon>Methanobacteriota</taxon>
        <taxon>Stenosarchaea group</taxon>
        <taxon>Halobacteria</taxon>
        <taxon>Halobacteriales</taxon>
        <taxon>Natrialbaceae</taxon>
        <taxon>Natrinema</taxon>
    </lineage>
</organism>
<gene>
    <name evidence="1" type="ORF">NDI89_04315</name>
</gene>
<dbReference type="EMBL" id="JAMQOT010000001">
    <property type="protein sequence ID" value="MDF9744805.1"/>
    <property type="molecule type" value="Genomic_DNA"/>
</dbReference>
<dbReference type="Proteomes" id="UP001154061">
    <property type="component" value="Unassembled WGS sequence"/>
</dbReference>
<protein>
    <recommendedName>
        <fullName evidence="3">Small CPxCG-related zinc finger protein</fullName>
    </recommendedName>
</protein>
<keyword evidence="2" id="KW-1185">Reference proteome</keyword>
<name>A0A9Q4KX50_9EURY</name>